<evidence type="ECO:0000313" key="2">
    <source>
        <dbReference type="EMBL" id="MEQ2199475.1"/>
    </source>
</evidence>
<comment type="caution">
    <text evidence="2">The sequence shown here is derived from an EMBL/GenBank/DDBJ whole genome shotgun (WGS) entry which is preliminary data.</text>
</comment>
<dbReference type="EMBL" id="JAHRIN010025298">
    <property type="protein sequence ID" value="MEQ2199475.1"/>
    <property type="molecule type" value="Genomic_DNA"/>
</dbReference>
<feature type="region of interest" description="Disordered" evidence="1">
    <location>
        <begin position="1"/>
        <end position="116"/>
    </location>
</feature>
<feature type="compositionally biased region" description="Basic and acidic residues" evidence="1">
    <location>
        <begin position="101"/>
        <end position="116"/>
    </location>
</feature>
<accession>A0ABV0QUJ7</accession>
<gene>
    <name evidence="2" type="ORF">XENOCAPTIV_030030</name>
</gene>
<feature type="compositionally biased region" description="Polar residues" evidence="1">
    <location>
        <begin position="80"/>
        <end position="100"/>
    </location>
</feature>
<feature type="compositionally biased region" description="Polar residues" evidence="1">
    <location>
        <begin position="1"/>
        <end position="32"/>
    </location>
</feature>
<sequence>QQSNQSPMSLTSDASSPRSYVSPRISTPQTNVGPLKPHLSAQPVISQPKVSTPAVMQPPHSQPTSQQSLSSEKPHGHDATTASPRTLQRQGSVPTHLTTAESRERADLTEEYCPRP</sequence>
<name>A0ABV0QUJ7_9TELE</name>
<dbReference type="Proteomes" id="UP001434883">
    <property type="component" value="Unassembled WGS sequence"/>
</dbReference>
<feature type="compositionally biased region" description="Low complexity" evidence="1">
    <location>
        <begin position="57"/>
        <end position="71"/>
    </location>
</feature>
<evidence type="ECO:0000313" key="3">
    <source>
        <dbReference type="Proteomes" id="UP001434883"/>
    </source>
</evidence>
<proteinExistence type="predicted"/>
<protein>
    <submittedName>
        <fullName evidence="2">Uncharacterized protein</fullName>
    </submittedName>
</protein>
<organism evidence="2 3">
    <name type="scientific">Xenoophorus captivus</name>
    <dbReference type="NCBI Taxonomy" id="1517983"/>
    <lineage>
        <taxon>Eukaryota</taxon>
        <taxon>Metazoa</taxon>
        <taxon>Chordata</taxon>
        <taxon>Craniata</taxon>
        <taxon>Vertebrata</taxon>
        <taxon>Euteleostomi</taxon>
        <taxon>Actinopterygii</taxon>
        <taxon>Neopterygii</taxon>
        <taxon>Teleostei</taxon>
        <taxon>Neoteleostei</taxon>
        <taxon>Acanthomorphata</taxon>
        <taxon>Ovalentaria</taxon>
        <taxon>Atherinomorphae</taxon>
        <taxon>Cyprinodontiformes</taxon>
        <taxon>Goodeidae</taxon>
        <taxon>Xenoophorus</taxon>
    </lineage>
</organism>
<evidence type="ECO:0000256" key="1">
    <source>
        <dbReference type="SAM" id="MobiDB-lite"/>
    </source>
</evidence>
<feature type="non-terminal residue" evidence="2">
    <location>
        <position position="1"/>
    </location>
</feature>
<keyword evidence="3" id="KW-1185">Reference proteome</keyword>
<reference evidence="2 3" key="1">
    <citation type="submission" date="2021-06" db="EMBL/GenBank/DDBJ databases">
        <authorList>
            <person name="Palmer J.M."/>
        </authorList>
    </citation>
    <scope>NUCLEOTIDE SEQUENCE [LARGE SCALE GENOMIC DNA]</scope>
    <source>
        <strain evidence="2 3">XC_2019</strain>
        <tissue evidence="2">Muscle</tissue>
    </source>
</reference>